<dbReference type="SUPFAM" id="SSF47781">
    <property type="entry name" value="RuvA domain 2-like"/>
    <property type="match status" value="1"/>
</dbReference>
<gene>
    <name evidence="4" type="primary">dprA</name>
    <name evidence="4" type="ORF">G7034_03905</name>
</gene>
<dbReference type="PANTHER" id="PTHR43022:SF1">
    <property type="entry name" value="PROTEIN SMF"/>
    <property type="match status" value="1"/>
</dbReference>
<evidence type="ECO:0000313" key="4">
    <source>
        <dbReference type="EMBL" id="NGZ89392.1"/>
    </source>
</evidence>
<name>A0A967DZE0_9FLAO</name>
<dbReference type="GO" id="GO:0009294">
    <property type="term" value="P:DNA-mediated transformation"/>
    <property type="evidence" value="ECO:0007669"/>
    <property type="project" value="InterPro"/>
</dbReference>
<dbReference type="Pfam" id="PF02481">
    <property type="entry name" value="DNA_processg_A"/>
    <property type="match status" value="1"/>
</dbReference>
<dbReference type="InterPro" id="IPR041614">
    <property type="entry name" value="DprA_WH"/>
</dbReference>
<evidence type="ECO:0000313" key="5">
    <source>
        <dbReference type="Proteomes" id="UP000643701"/>
    </source>
</evidence>
<dbReference type="InterPro" id="IPR003488">
    <property type="entry name" value="DprA"/>
</dbReference>
<dbReference type="InterPro" id="IPR036388">
    <property type="entry name" value="WH-like_DNA-bd_sf"/>
</dbReference>
<dbReference type="InterPro" id="IPR057666">
    <property type="entry name" value="DrpA_SLOG"/>
</dbReference>
<dbReference type="Proteomes" id="UP000643701">
    <property type="component" value="Unassembled WGS sequence"/>
</dbReference>
<dbReference type="NCBIfam" id="TIGR00732">
    <property type="entry name" value="dprA"/>
    <property type="match status" value="1"/>
</dbReference>
<comment type="caution">
    <text evidence="4">The sequence shown here is derived from an EMBL/GenBank/DDBJ whole genome shotgun (WGS) entry which is preliminary data.</text>
</comment>
<reference evidence="4" key="1">
    <citation type="submission" date="2020-03" db="EMBL/GenBank/DDBJ databases">
        <title>Psychroflexus Maritimus sp. nov., isolate from marine sediment.</title>
        <authorList>
            <person name="Zhong Y.-L."/>
        </authorList>
    </citation>
    <scope>NUCLEOTIDE SEQUENCE</scope>
    <source>
        <strain evidence="4">C1</strain>
    </source>
</reference>
<dbReference type="Pfam" id="PF17782">
    <property type="entry name" value="WHD_DprA"/>
    <property type="match status" value="1"/>
</dbReference>
<comment type="similarity">
    <text evidence="1">Belongs to the DprA/Smf family.</text>
</comment>
<evidence type="ECO:0000256" key="1">
    <source>
        <dbReference type="ARBA" id="ARBA00006525"/>
    </source>
</evidence>
<dbReference type="Gene3D" id="1.10.10.10">
    <property type="entry name" value="Winged helix-like DNA-binding domain superfamily/Winged helix DNA-binding domain"/>
    <property type="match status" value="1"/>
</dbReference>
<dbReference type="Gene3D" id="3.40.50.450">
    <property type="match status" value="1"/>
</dbReference>
<evidence type="ECO:0000259" key="3">
    <source>
        <dbReference type="Pfam" id="PF17782"/>
    </source>
</evidence>
<dbReference type="SUPFAM" id="SSF102405">
    <property type="entry name" value="MCP/YpsA-like"/>
    <property type="match status" value="1"/>
</dbReference>
<evidence type="ECO:0000259" key="2">
    <source>
        <dbReference type="Pfam" id="PF02481"/>
    </source>
</evidence>
<sequence length="367" mass="40826">MTKRELTYLIALQKLPNIGDTTIKKLIDRIGSAEAVYTEKKTNLLKIDGIGLHKIKEIGNSAFLDVAQKEIAFFEKEDIKAFDYKHPTYPSLLKHCIDGPSVLFTRGNIDLKNKKIISIVGTRKITTQGIAFCEELIKELAVLNPIIVSGFAYGTDICAHKAAIKNNLQTIACLAHGLNQIYPKPHAKYVSDVEKNGGFVTDFLTTSDFDRNNFLKRNRIIAGMSEASIVIESAPKGGSLVTADIANSYNREVFAVPGRPTDSMSRGCINLIKKNQARPITEAADLIYYLGWDLEEKSEKNLQTQLFIDLNAEEQSVVDCLKKENKQHIDELAVNSSIPSYKLASLLLDLEMKGILRPLPGKLFELI</sequence>
<organism evidence="4 5">
    <name type="scientific">Psychroflexus maritimus</name>
    <dbReference type="NCBI Taxonomy" id="2714865"/>
    <lineage>
        <taxon>Bacteria</taxon>
        <taxon>Pseudomonadati</taxon>
        <taxon>Bacteroidota</taxon>
        <taxon>Flavobacteriia</taxon>
        <taxon>Flavobacteriales</taxon>
        <taxon>Flavobacteriaceae</taxon>
        <taxon>Psychroflexus</taxon>
    </lineage>
</organism>
<protein>
    <submittedName>
        <fullName evidence="4">DNA-protecting protein DprA</fullName>
    </submittedName>
</protein>
<dbReference type="InterPro" id="IPR010994">
    <property type="entry name" value="RuvA_2-like"/>
</dbReference>
<proteinExistence type="inferred from homology"/>
<keyword evidence="5" id="KW-1185">Reference proteome</keyword>
<dbReference type="EMBL" id="JAANAS010000036">
    <property type="protein sequence ID" value="NGZ89392.1"/>
    <property type="molecule type" value="Genomic_DNA"/>
</dbReference>
<dbReference type="AlphaFoldDB" id="A0A967DZE0"/>
<accession>A0A967DZE0</accession>
<dbReference type="RefSeq" id="WP_166399660.1">
    <property type="nucleotide sequence ID" value="NZ_JAANAS010000036.1"/>
</dbReference>
<feature type="domain" description="DprA winged helix" evidence="3">
    <location>
        <begin position="309"/>
        <end position="362"/>
    </location>
</feature>
<dbReference type="PANTHER" id="PTHR43022">
    <property type="entry name" value="PROTEIN SMF"/>
    <property type="match status" value="1"/>
</dbReference>
<feature type="domain" description="Smf/DprA SLOG" evidence="2">
    <location>
        <begin position="84"/>
        <end position="289"/>
    </location>
</feature>